<comment type="similarity">
    <text evidence="3">Belongs to the RecD family. RecD2 subfamily.</text>
</comment>
<dbReference type="Pfam" id="PF13245">
    <property type="entry name" value="AAA_19"/>
    <property type="match status" value="1"/>
</dbReference>
<keyword evidence="6" id="KW-1185">Reference proteome</keyword>
<evidence type="ECO:0000256" key="1">
    <source>
        <dbReference type="ARBA" id="ARBA00022741"/>
    </source>
</evidence>
<proteinExistence type="inferred from homology"/>
<protein>
    <recommendedName>
        <fullName evidence="3">ATP-dependent RecD2 DNA helicase</fullName>
        <ecNumber evidence="3">5.6.2.3</ecNumber>
    </recommendedName>
    <alternativeName>
        <fullName evidence="3">DNA 5'-3' helicase subunit RecD2</fullName>
    </alternativeName>
</protein>
<dbReference type="PANTHER" id="PTHR43788">
    <property type="entry name" value="DNA2/NAM7 HELICASE FAMILY MEMBER"/>
    <property type="match status" value="1"/>
</dbReference>
<dbReference type="InterPro" id="IPR027785">
    <property type="entry name" value="UvrD-like_helicase_C"/>
</dbReference>
<dbReference type="GO" id="GO:0003677">
    <property type="term" value="F:DNA binding"/>
    <property type="evidence" value="ECO:0007669"/>
    <property type="project" value="UniProtKB-UniRule"/>
</dbReference>
<dbReference type="GO" id="GO:0016887">
    <property type="term" value="F:ATP hydrolysis activity"/>
    <property type="evidence" value="ECO:0007669"/>
    <property type="project" value="RHEA"/>
</dbReference>
<dbReference type="Pfam" id="PF13538">
    <property type="entry name" value="UvrD_C_2"/>
    <property type="match status" value="1"/>
</dbReference>
<evidence type="ECO:0000259" key="4">
    <source>
        <dbReference type="SMART" id="SM00382"/>
    </source>
</evidence>
<comment type="function">
    <text evidence="3">DNA-dependent ATPase and ATP-dependent 5'-3' DNA helicase. Has no activity on blunt DNA or DNA with 3'-overhangs, requires at least 10 bases of 5'-ssDNA for helicase activity.</text>
</comment>
<dbReference type="GO" id="GO:0043139">
    <property type="term" value="F:5'-3' DNA helicase activity"/>
    <property type="evidence" value="ECO:0007669"/>
    <property type="project" value="UniProtKB-UniRule"/>
</dbReference>
<organism evidence="5 6">
    <name type="scientific">Spiroplasma kunkelii CR2-3x</name>
    <dbReference type="NCBI Taxonomy" id="273035"/>
    <lineage>
        <taxon>Bacteria</taxon>
        <taxon>Bacillati</taxon>
        <taxon>Mycoplasmatota</taxon>
        <taxon>Mollicutes</taxon>
        <taxon>Entomoplasmatales</taxon>
        <taxon>Spiroplasmataceae</taxon>
        <taxon>Spiroplasma</taxon>
    </lineage>
</organism>
<evidence type="ECO:0000256" key="3">
    <source>
        <dbReference type="HAMAP-Rule" id="MF_01488"/>
    </source>
</evidence>
<dbReference type="NCBIfam" id="TIGR01448">
    <property type="entry name" value="recD_rel"/>
    <property type="match status" value="1"/>
</dbReference>
<dbReference type="HAMAP" id="MF_01488">
    <property type="entry name" value="RecD2"/>
    <property type="match status" value="1"/>
</dbReference>
<feature type="binding site" evidence="3">
    <location>
        <begin position="343"/>
        <end position="347"/>
    </location>
    <ligand>
        <name>ATP</name>
        <dbReference type="ChEBI" id="CHEBI:30616"/>
    </ligand>
</feature>
<keyword evidence="3" id="KW-0238">DNA-binding</keyword>
<accession>A0A0K2JHX7</accession>
<keyword evidence="1 3" id="KW-0547">Nucleotide-binding</keyword>
<dbReference type="GO" id="GO:0005524">
    <property type="term" value="F:ATP binding"/>
    <property type="evidence" value="ECO:0007669"/>
    <property type="project" value="UniProtKB-UniRule"/>
</dbReference>
<keyword evidence="3" id="KW-0413">Isomerase</keyword>
<comment type="catalytic activity">
    <reaction evidence="3">
        <text>ATP + H2O = ADP + phosphate + H(+)</text>
        <dbReference type="Rhea" id="RHEA:13065"/>
        <dbReference type="ChEBI" id="CHEBI:15377"/>
        <dbReference type="ChEBI" id="CHEBI:15378"/>
        <dbReference type="ChEBI" id="CHEBI:30616"/>
        <dbReference type="ChEBI" id="CHEBI:43474"/>
        <dbReference type="ChEBI" id="CHEBI:456216"/>
        <dbReference type="EC" id="5.6.2.3"/>
    </reaction>
</comment>
<dbReference type="AlphaFoldDB" id="A0A0K2JHX7"/>
<dbReference type="Gene3D" id="3.40.50.300">
    <property type="entry name" value="P-loop containing nucleotide triphosphate hydrolases"/>
    <property type="match status" value="2"/>
</dbReference>
<dbReference type="SUPFAM" id="SSF52540">
    <property type="entry name" value="P-loop containing nucleoside triphosphate hydrolases"/>
    <property type="match status" value="2"/>
</dbReference>
<dbReference type="InterPro" id="IPR006345">
    <property type="entry name" value="RecD2"/>
</dbReference>
<dbReference type="InterPro" id="IPR055446">
    <property type="entry name" value="RecD2_N_OB"/>
</dbReference>
<sequence>MAEKIRGYLKLIVFESNNGYRICKFQLENDKTHFIFIKGFLSTLQPEQLYELQGDFVYNERYGENFEVKEIHKLSPLSNDEVLKYLTSSLFPTIGEKAAQIIIDYYQTDVITKIKENLSVLHEIPGISVKQTNIIAKVFKSMSRDDELNHQFNQKGLSLEVLSLLKTKYNVDQIYTLLKKDPYSLLLKDNIAFKTIDKIYLAFKQEPFTNIRIGYYAWYLAKEFCNNNGDTYLTLNELTKILQKNFPFLTKEQLLVGLKYSKEIKLLIFKDDKIYVAEIYHSEINIAAMLVGLNTIDQYDDQKLTEELEKLKNKKQITYNINQTKAIKAAVHSNFLVIIGGPGTGKTTVVDGIVSLLKKVYQQSKIVLAAPTGKAAKRLWEKTGQKALTIHKLLKYDALTNKFFYNENNPLENDILILDEVSMVDSLLLSQIAKATVNSRKLILIGDPNQLPSVACGDLLRDIIQSDVFNVIKLEEVYRQEAGNDILELSYAIEQEHFEGNNLFDKKDFTFINETDSQTLLTIVGNLYQKLSDEYEADYNAIQVIAPMYNGPVGINALNTYLQNRMNHASGQKEIKIGHRFFRVNDKVMQLKNRPELEIYNGDVGIIVDIKKDKNLNDVILVKYDNVIPYSKELYYDITLAYACSVHKLQGSEYDNIIFVITKSFWMMLKRNLIYTAITRAKTKLYLIGEPSAFLYGVNNLPQKRRTTLQEKIKTFLKEQ</sequence>
<dbReference type="GO" id="GO:0009338">
    <property type="term" value="C:exodeoxyribonuclease V complex"/>
    <property type="evidence" value="ECO:0007669"/>
    <property type="project" value="TreeGrafter"/>
</dbReference>
<dbReference type="RefSeq" id="WP_053391158.1">
    <property type="nucleotide sequence ID" value="NZ_CP010899.1"/>
</dbReference>
<feature type="domain" description="AAA+ ATPase" evidence="4">
    <location>
        <begin position="332"/>
        <end position="474"/>
    </location>
</feature>
<dbReference type="EMBL" id="CP010899">
    <property type="protein sequence ID" value="ALA98032.1"/>
    <property type="molecule type" value="Genomic_DNA"/>
</dbReference>
<dbReference type="Pfam" id="PF23139">
    <property type="entry name" value="OB_YrrC"/>
    <property type="match status" value="1"/>
</dbReference>
<dbReference type="Pfam" id="PF18335">
    <property type="entry name" value="SH3_13"/>
    <property type="match status" value="1"/>
</dbReference>
<name>A0A0K2JHX7_SPIKU</name>
<keyword evidence="3" id="KW-0347">Helicase</keyword>
<dbReference type="STRING" id="273035.SKUN_001146"/>
<dbReference type="InterPro" id="IPR003593">
    <property type="entry name" value="AAA+_ATPase"/>
</dbReference>
<dbReference type="Gene3D" id="2.30.30.940">
    <property type="match status" value="1"/>
</dbReference>
<dbReference type="KEGG" id="skn:SKUN_001146"/>
<evidence type="ECO:0000313" key="6">
    <source>
        <dbReference type="Proteomes" id="UP000062963"/>
    </source>
</evidence>
<dbReference type="CDD" id="cd17933">
    <property type="entry name" value="DEXSc_RecD-like"/>
    <property type="match status" value="1"/>
</dbReference>
<dbReference type="CDD" id="cd18809">
    <property type="entry name" value="SF1_C_RecD"/>
    <property type="match status" value="1"/>
</dbReference>
<dbReference type="PANTHER" id="PTHR43788:SF6">
    <property type="entry name" value="DNA HELICASE B"/>
    <property type="match status" value="1"/>
</dbReference>
<dbReference type="Proteomes" id="UP000062963">
    <property type="component" value="Chromosome"/>
</dbReference>
<dbReference type="PATRIC" id="fig|273035.7.peg.1413"/>
<dbReference type="Gene3D" id="1.10.10.2220">
    <property type="match status" value="1"/>
</dbReference>
<evidence type="ECO:0000313" key="5">
    <source>
        <dbReference type="EMBL" id="ALA98032.1"/>
    </source>
</evidence>
<dbReference type="InterPro" id="IPR027417">
    <property type="entry name" value="P-loop_NTPase"/>
</dbReference>
<dbReference type="OrthoDB" id="9803432at2"/>
<dbReference type="EC" id="5.6.2.3" evidence="3"/>
<dbReference type="InterPro" id="IPR029493">
    <property type="entry name" value="RecD2-like_HHH"/>
</dbReference>
<dbReference type="InterPro" id="IPR050534">
    <property type="entry name" value="Coronavir_polyprotein_1ab"/>
</dbReference>
<keyword evidence="3" id="KW-0378">Hydrolase</keyword>
<dbReference type="SMART" id="SM00382">
    <property type="entry name" value="AAA"/>
    <property type="match status" value="1"/>
</dbReference>
<dbReference type="InterPro" id="IPR041451">
    <property type="entry name" value="RecD2_SH13"/>
</dbReference>
<dbReference type="GO" id="GO:0017116">
    <property type="term" value="F:single-stranded DNA helicase activity"/>
    <property type="evidence" value="ECO:0007669"/>
    <property type="project" value="TreeGrafter"/>
</dbReference>
<reference evidence="5 6" key="1">
    <citation type="journal article" date="2015" name="Genome Announc.">
        <title>Complete Genome Sequence of Spiroplasma kunkelii Strain CR2-3x, Causal Agent of Corn Stunt Disease in Zea mays L.</title>
        <authorList>
            <person name="Davis R.E."/>
            <person name="Shao J."/>
            <person name="Dally E.L."/>
            <person name="Zhao Y."/>
            <person name="Gasparich G.E."/>
            <person name="Gaynor B.J."/>
            <person name="Athey J.C."/>
            <person name="Harrison N.A."/>
            <person name="Donofrio N."/>
        </authorList>
    </citation>
    <scope>NUCLEOTIDE SEQUENCE [LARGE SCALE GENOMIC DNA]</scope>
    <source>
        <strain evidence="5 6">CR2-3x</strain>
    </source>
</reference>
<evidence type="ECO:0000256" key="2">
    <source>
        <dbReference type="ARBA" id="ARBA00022840"/>
    </source>
</evidence>
<dbReference type="GO" id="GO:0006310">
    <property type="term" value="P:DNA recombination"/>
    <property type="evidence" value="ECO:0007669"/>
    <property type="project" value="InterPro"/>
</dbReference>
<keyword evidence="2 3" id="KW-0067">ATP-binding</keyword>
<gene>
    <name evidence="5" type="primary">recD</name>
    <name evidence="3" type="synonym">recD2</name>
    <name evidence="5" type="ORF">SKUN_001146</name>
</gene>
<dbReference type="Pfam" id="PF14490">
    <property type="entry name" value="HHH_RecD2"/>
    <property type="match status" value="1"/>
</dbReference>